<evidence type="ECO:0000313" key="2">
    <source>
        <dbReference type="Proteomes" id="UP001408356"/>
    </source>
</evidence>
<protein>
    <submittedName>
        <fullName evidence="1">Uncharacterized protein</fullName>
    </submittedName>
</protein>
<name>A0ABR2UM76_9PEZI</name>
<dbReference type="EMBL" id="JARVKF010000413">
    <property type="protein sequence ID" value="KAK9415735.1"/>
    <property type="molecule type" value="Genomic_DNA"/>
</dbReference>
<accession>A0ABR2UM76</accession>
<sequence length="248" mass="26292">MHLGNSVALFAASTAAAHTTKLGKRDVSWGPGTGFQETSSEIISTTSTIYPGKMPSDQGGYMFAWIGVGVNGDGYDLIQSIVGSYPAGLSECSGANADTTWCISSEVYGLDSSGVTTQFVGDKTTADVNYENGIVFNYTLTDTSTYSWTQTMTDAVTGDLLSTYTKVSKQKSTLWNTAIEVQDYNGVAGSGTIEPQYYVNTTIVLKAADANYGSTIYAESGAEYTEPTTIDGGKTWTIEKITLPAMTS</sequence>
<proteinExistence type="predicted"/>
<gene>
    <name evidence="1" type="ORF">SUNI508_10213</name>
</gene>
<reference evidence="1 2" key="1">
    <citation type="journal article" date="2024" name="J. Plant Pathol.">
        <title>Sequence and assembly of the genome of Seiridium unicorne, isolate CBS 538.82, causal agent of cypress canker disease.</title>
        <authorList>
            <person name="Scali E."/>
            <person name="Rocca G.D."/>
            <person name="Danti R."/>
            <person name="Garbelotto M."/>
            <person name="Barberini S."/>
            <person name="Baroncelli R."/>
            <person name="Emiliani G."/>
        </authorList>
    </citation>
    <scope>NUCLEOTIDE SEQUENCE [LARGE SCALE GENOMIC DNA]</scope>
    <source>
        <strain evidence="1 2">BM-138-508</strain>
    </source>
</reference>
<comment type="caution">
    <text evidence="1">The sequence shown here is derived from an EMBL/GenBank/DDBJ whole genome shotgun (WGS) entry which is preliminary data.</text>
</comment>
<keyword evidence="2" id="KW-1185">Reference proteome</keyword>
<evidence type="ECO:0000313" key="1">
    <source>
        <dbReference type="EMBL" id="KAK9415735.1"/>
    </source>
</evidence>
<organism evidence="1 2">
    <name type="scientific">Seiridium unicorne</name>
    <dbReference type="NCBI Taxonomy" id="138068"/>
    <lineage>
        <taxon>Eukaryota</taxon>
        <taxon>Fungi</taxon>
        <taxon>Dikarya</taxon>
        <taxon>Ascomycota</taxon>
        <taxon>Pezizomycotina</taxon>
        <taxon>Sordariomycetes</taxon>
        <taxon>Xylariomycetidae</taxon>
        <taxon>Amphisphaeriales</taxon>
        <taxon>Sporocadaceae</taxon>
        <taxon>Seiridium</taxon>
    </lineage>
</organism>
<dbReference type="Proteomes" id="UP001408356">
    <property type="component" value="Unassembled WGS sequence"/>
</dbReference>